<comment type="caution">
    <text evidence="2">The sequence shown here is derived from an EMBL/GenBank/DDBJ whole genome shotgun (WGS) entry which is preliminary data.</text>
</comment>
<proteinExistence type="predicted"/>
<feature type="region of interest" description="Disordered" evidence="1">
    <location>
        <begin position="131"/>
        <end position="178"/>
    </location>
</feature>
<sequence length="178" mass="18427">MPETQVELLQVPAAAGRLALRRLAVRPAAGPAVLCAERVGFPVAPGAGERLPELLEWLGWAGVPLDLGLRKAAQLSANACPLCAEHHAEWRVVRPGAPLPDLDLAAPGLGGLPALVTVLADACLRAALDGTRPAGRPAERRGRGPAGAGPRPAQAVLIPRQKPPRGRKGADDQECAFS</sequence>
<name>A0A1J7BFG1_9ACTN</name>
<dbReference type="AlphaFoldDB" id="A0A1J7BFG1"/>
<protein>
    <submittedName>
        <fullName evidence="2">Uncharacterized protein</fullName>
    </submittedName>
</protein>
<dbReference type="EMBL" id="MLCF01000057">
    <property type="protein sequence ID" value="OIV37309.1"/>
    <property type="molecule type" value="Genomic_DNA"/>
</dbReference>
<gene>
    <name evidence="2" type="ORF">BIV57_11715</name>
</gene>
<evidence type="ECO:0000313" key="2">
    <source>
        <dbReference type="EMBL" id="OIV37309.1"/>
    </source>
</evidence>
<dbReference type="RefSeq" id="WP_071656731.1">
    <property type="nucleotide sequence ID" value="NZ_MLCF01000057.1"/>
</dbReference>
<evidence type="ECO:0000256" key="1">
    <source>
        <dbReference type="SAM" id="MobiDB-lite"/>
    </source>
</evidence>
<dbReference type="OrthoDB" id="3855340at2"/>
<evidence type="ECO:0000313" key="3">
    <source>
        <dbReference type="Proteomes" id="UP000243342"/>
    </source>
</evidence>
<accession>A0A1J7BFG1</accession>
<reference evidence="2 3" key="1">
    <citation type="submission" date="2016-10" db="EMBL/GenBank/DDBJ databases">
        <title>Genome sequence of Streptomyces gilvigriseus MUSC 26.</title>
        <authorList>
            <person name="Lee L.-H."/>
            <person name="Ser H.-L."/>
        </authorList>
    </citation>
    <scope>NUCLEOTIDE SEQUENCE [LARGE SCALE GENOMIC DNA]</scope>
    <source>
        <strain evidence="2 3">MUSC 26</strain>
    </source>
</reference>
<dbReference type="Proteomes" id="UP000243342">
    <property type="component" value="Unassembled WGS sequence"/>
</dbReference>
<keyword evidence="3" id="KW-1185">Reference proteome</keyword>
<organism evidence="2 3">
    <name type="scientific">Mangrovactinospora gilvigrisea</name>
    <dbReference type="NCBI Taxonomy" id="1428644"/>
    <lineage>
        <taxon>Bacteria</taxon>
        <taxon>Bacillati</taxon>
        <taxon>Actinomycetota</taxon>
        <taxon>Actinomycetes</taxon>
        <taxon>Kitasatosporales</taxon>
        <taxon>Streptomycetaceae</taxon>
        <taxon>Mangrovactinospora</taxon>
    </lineage>
</organism>